<evidence type="ECO:0000313" key="4">
    <source>
        <dbReference type="EMBL" id="CAG8595912.1"/>
    </source>
</evidence>
<dbReference type="EMBL" id="CAJVPS010003891">
    <property type="protein sequence ID" value="CAG8595912.1"/>
    <property type="molecule type" value="Genomic_DNA"/>
</dbReference>
<evidence type="ECO:0000256" key="1">
    <source>
        <dbReference type="PIRSR" id="PIRSR606225-1"/>
    </source>
</evidence>
<reference evidence="4" key="1">
    <citation type="submission" date="2021-06" db="EMBL/GenBank/DDBJ databases">
        <authorList>
            <person name="Kallberg Y."/>
            <person name="Tangrot J."/>
            <person name="Rosling A."/>
        </authorList>
    </citation>
    <scope>NUCLEOTIDE SEQUENCE</scope>
    <source>
        <strain evidence="4">FL130A</strain>
    </source>
</reference>
<organism evidence="4 5">
    <name type="scientific">Ambispora leptoticha</name>
    <dbReference type="NCBI Taxonomy" id="144679"/>
    <lineage>
        <taxon>Eukaryota</taxon>
        <taxon>Fungi</taxon>
        <taxon>Fungi incertae sedis</taxon>
        <taxon>Mucoromycota</taxon>
        <taxon>Glomeromycotina</taxon>
        <taxon>Glomeromycetes</taxon>
        <taxon>Archaeosporales</taxon>
        <taxon>Ambisporaceae</taxon>
        <taxon>Ambispora</taxon>
    </lineage>
</organism>
<feature type="domain" description="Pseudouridine synthase RsuA/RluA-like" evidence="3">
    <location>
        <begin position="201"/>
        <end position="346"/>
    </location>
</feature>
<dbReference type="PROSITE" id="PS50889">
    <property type="entry name" value="S4"/>
    <property type="match status" value="1"/>
</dbReference>
<dbReference type="PANTHER" id="PTHR21600">
    <property type="entry name" value="MITOCHONDRIAL RNA PSEUDOURIDINE SYNTHASE"/>
    <property type="match status" value="1"/>
</dbReference>
<dbReference type="InterPro" id="IPR006225">
    <property type="entry name" value="PsdUridine_synth_RluC/D"/>
</dbReference>
<dbReference type="GO" id="GO:0000455">
    <property type="term" value="P:enzyme-directed rRNA pseudouridine synthesis"/>
    <property type="evidence" value="ECO:0007669"/>
    <property type="project" value="TreeGrafter"/>
</dbReference>
<dbReference type="AlphaFoldDB" id="A0A9N9GC34"/>
<dbReference type="CDD" id="cd02557">
    <property type="entry name" value="PseudoU_synth_ScRIB2"/>
    <property type="match status" value="1"/>
</dbReference>
<sequence length="504" mass="57478">MEEEIIDFDLLVTLEKLSSTAPHKKRNLLSSNDNNSTDSSNELINQVEMNIEDISSLYSSSPVSLSSQYIKRKHKVITTSTSPIKTPSKPKKQTYSLEVADYYLEGGLRKVKPYYFEFQAYAKGRWIGKSISDVFCTEFRDQSPEYYKSAIRKGLITINGNHVSAETIIRNQDIIGHKIHRHEPPVTGQPIAILKVDNDGVLVIDKPASIPVHPTGRYRHNTILHILRIEHGFTNLFPVNRLDRLTSGVMILALSKSKAQELEKQMRDKTIRKEYICRVVGKFPDGEIICDKPIRVISQKLGLNMVHPDGKSCTTVFERISYNGRTSVVRCKPLTGRTHQIRVHLQYLGHPIANDPLYASTKIWGENLGKEGVIQDSELTKEIMEKLAMEGQNETLDHEEAGQIIVMFKEENNRNNEIIDIVNANSSVISRTNNHDSTSSHNQQKETKKSSSFYECGCTKYPDPLPPQLLIWLHALKYQGIDWEYESNWPAWANKDFSEDEAYF</sequence>
<keyword evidence="2" id="KW-0694">RNA-binding</keyword>
<dbReference type="Gene3D" id="3.30.2350.10">
    <property type="entry name" value="Pseudouridine synthase"/>
    <property type="match status" value="1"/>
</dbReference>
<name>A0A9N9GC34_9GLOM</name>
<dbReference type="OrthoDB" id="424794at2759"/>
<gene>
    <name evidence="4" type="ORF">ALEPTO_LOCUS7918</name>
</gene>
<evidence type="ECO:0000313" key="5">
    <source>
        <dbReference type="Proteomes" id="UP000789508"/>
    </source>
</evidence>
<dbReference type="Proteomes" id="UP000789508">
    <property type="component" value="Unassembled WGS sequence"/>
</dbReference>
<comment type="caution">
    <text evidence="4">The sequence shown here is derived from an EMBL/GenBank/DDBJ whole genome shotgun (WGS) entry which is preliminary data.</text>
</comment>
<keyword evidence="5" id="KW-1185">Reference proteome</keyword>
<dbReference type="InterPro" id="IPR020103">
    <property type="entry name" value="PsdUridine_synth_cat_dom_sf"/>
</dbReference>
<dbReference type="GO" id="GO:0003723">
    <property type="term" value="F:RNA binding"/>
    <property type="evidence" value="ECO:0007669"/>
    <property type="project" value="UniProtKB-KW"/>
</dbReference>
<feature type="active site" evidence="1">
    <location>
        <position position="243"/>
    </location>
</feature>
<dbReference type="InterPro" id="IPR006224">
    <property type="entry name" value="PsdUridine_synth_RluA-like_CS"/>
</dbReference>
<protein>
    <submittedName>
        <fullName evidence="4">13674_t:CDS:1</fullName>
    </submittedName>
</protein>
<dbReference type="InterPro" id="IPR050188">
    <property type="entry name" value="RluA_PseudoU_synthase"/>
</dbReference>
<dbReference type="NCBIfam" id="TIGR00005">
    <property type="entry name" value="rluA_subfam"/>
    <property type="match status" value="1"/>
</dbReference>
<evidence type="ECO:0000256" key="2">
    <source>
        <dbReference type="PROSITE-ProRule" id="PRU00182"/>
    </source>
</evidence>
<proteinExistence type="predicted"/>
<dbReference type="GO" id="GO:0009982">
    <property type="term" value="F:pseudouridine synthase activity"/>
    <property type="evidence" value="ECO:0007669"/>
    <property type="project" value="InterPro"/>
</dbReference>
<dbReference type="PROSITE" id="PS01129">
    <property type="entry name" value="PSI_RLU"/>
    <property type="match status" value="1"/>
</dbReference>
<dbReference type="InterPro" id="IPR006145">
    <property type="entry name" value="PsdUridine_synth_RsuA/RluA"/>
</dbReference>
<dbReference type="SUPFAM" id="SSF55120">
    <property type="entry name" value="Pseudouridine synthase"/>
    <property type="match status" value="1"/>
</dbReference>
<dbReference type="PANTHER" id="PTHR21600:SF40">
    <property type="entry name" value="PSEUDOURIDYLATE SYNTHASE RPUSD2"/>
    <property type="match status" value="1"/>
</dbReference>
<accession>A0A9N9GC34</accession>
<dbReference type="Pfam" id="PF00849">
    <property type="entry name" value="PseudoU_synth_2"/>
    <property type="match status" value="1"/>
</dbReference>
<evidence type="ECO:0000259" key="3">
    <source>
        <dbReference type="Pfam" id="PF00849"/>
    </source>
</evidence>